<dbReference type="RefSeq" id="WP_028052172.1">
    <property type="nucleotide sequence ID" value="NZ_ATYG01000015.1"/>
</dbReference>
<keyword evidence="1" id="KW-0812">Transmembrane</keyword>
<evidence type="ECO:0000313" key="2">
    <source>
        <dbReference type="EMBL" id="NYE57190.1"/>
    </source>
</evidence>
<sequence>MTSKVFKFFLVLNLIVAITIFGCSFNKNKEGKIKKINKDENITSIYEQTYKDNITFQENTVAKSSYTVRAETSNKIQKSNTKVIVPTKLEVTEMFDKLHKFYTDYYGTKKEYIDSIKKIINNLPPEWQAGVMVVRFINNETNEFDCDYFPIVKTTDGYIFAIYYLKGVEVCEVNYENVYGDIWSPVSQAEINPIAIWRSSKVWKEKQDKIWSRNYWKIHGFFEDPDLPDAEWLSLN</sequence>
<accession>A0ABX2RBD9</accession>
<protein>
    <recommendedName>
        <fullName evidence="4">Lipoprotein</fullName>
    </recommendedName>
</protein>
<dbReference type="Proteomes" id="UP000604066">
    <property type="component" value="Unassembled WGS sequence"/>
</dbReference>
<keyword evidence="1" id="KW-1133">Transmembrane helix</keyword>
<keyword evidence="1" id="KW-0472">Membrane</keyword>
<dbReference type="PROSITE" id="PS51257">
    <property type="entry name" value="PROKAR_LIPOPROTEIN"/>
    <property type="match status" value="1"/>
</dbReference>
<proteinExistence type="predicted"/>
<organism evidence="2 3">
    <name type="scientific">Carboxydothermus ferrireducens DSM 11255</name>
    <dbReference type="NCBI Taxonomy" id="1119529"/>
    <lineage>
        <taxon>Bacteria</taxon>
        <taxon>Bacillati</taxon>
        <taxon>Bacillota</taxon>
        <taxon>Clostridia</taxon>
        <taxon>Thermoanaerobacterales</taxon>
        <taxon>Thermoanaerobacteraceae</taxon>
        <taxon>Carboxydothermus</taxon>
    </lineage>
</organism>
<evidence type="ECO:0000313" key="3">
    <source>
        <dbReference type="Proteomes" id="UP000604066"/>
    </source>
</evidence>
<comment type="caution">
    <text evidence="2">The sequence shown here is derived from an EMBL/GenBank/DDBJ whole genome shotgun (WGS) entry which is preliminary data.</text>
</comment>
<evidence type="ECO:0008006" key="4">
    <source>
        <dbReference type="Google" id="ProtNLM"/>
    </source>
</evidence>
<dbReference type="EMBL" id="JACCBS010000001">
    <property type="protein sequence ID" value="NYE57190.1"/>
    <property type="molecule type" value="Genomic_DNA"/>
</dbReference>
<reference evidence="2 3" key="1">
    <citation type="submission" date="2020-07" db="EMBL/GenBank/DDBJ databases">
        <title>Genomic Encyclopedia of Type Strains, Phase III (KMG-III): the genomes of soil and plant-associated and newly described type strains.</title>
        <authorList>
            <person name="Whitman W."/>
        </authorList>
    </citation>
    <scope>NUCLEOTIDE SEQUENCE [LARGE SCALE GENOMIC DNA]</scope>
    <source>
        <strain evidence="2 3">DSM 11255</strain>
    </source>
</reference>
<evidence type="ECO:0000256" key="1">
    <source>
        <dbReference type="SAM" id="Phobius"/>
    </source>
</evidence>
<keyword evidence="3" id="KW-1185">Reference proteome</keyword>
<gene>
    <name evidence="2" type="ORF">HDG70_000896</name>
</gene>
<name>A0ABX2RBD9_9THEO</name>
<feature type="transmembrane region" description="Helical" evidence="1">
    <location>
        <begin position="6"/>
        <end position="25"/>
    </location>
</feature>